<dbReference type="EC" id="2.1.1.-" evidence="8"/>
<name>A0A2S8BG63_9MYCO</name>
<dbReference type="AlphaFoldDB" id="A0A2S8BG63"/>
<evidence type="ECO:0000256" key="8">
    <source>
        <dbReference type="RuleBase" id="RU362026"/>
    </source>
</evidence>
<reference evidence="10 11" key="1">
    <citation type="journal article" date="2017" name="Int. J. Syst. Evol. Microbiol.">
        <title>Mycobacterium talmoniae sp. nov., a slowly growing mycobacterium isolated from human respiratory samples.</title>
        <authorList>
            <person name="Davidson R.M."/>
            <person name="DeGroote M.A."/>
            <person name="Marola J.L."/>
            <person name="Buss S."/>
            <person name="Jones V."/>
            <person name="McNeil M.R."/>
            <person name="Freifeld A.G."/>
            <person name="Elaine Epperson L."/>
            <person name="Hasan N.A."/>
            <person name="Jackson M."/>
            <person name="Iwen P.C."/>
            <person name="Salfinger M."/>
            <person name="Strong M."/>
        </authorList>
    </citation>
    <scope>NUCLEOTIDE SEQUENCE [LARGE SCALE GENOMIC DNA]</scope>
    <source>
        <strain evidence="10 11">ATCC BAA-2683</strain>
    </source>
</reference>
<dbReference type="InterPro" id="IPR001091">
    <property type="entry name" value="RM_Methyltransferase"/>
</dbReference>
<feature type="domain" description="DNA methylase N-4/N-6" evidence="9">
    <location>
        <begin position="51"/>
        <end position="288"/>
    </location>
</feature>
<dbReference type="InterPro" id="IPR002941">
    <property type="entry name" value="DNA_methylase_N4/N6"/>
</dbReference>
<gene>
    <name evidence="10" type="primary">dpnA</name>
    <name evidence="10" type="ORF">C1Y40_04188</name>
</gene>
<dbReference type="PRINTS" id="PR00508">
    <property type="entry name" value="S21N4MTFRASE"/>
</dbReference>
<evidence type="ECO:0000313" key="11">
    <source>
        <dbReference type="Proteomes" id="UP000238296"/>
    </source>
</evidence>
<evidence type="ECO:0000256" key="3">
    <source>
        <dbReference type="ARBA" id="ARBA00022679"/>
    </source>
</evidence>
<keyword evidence="5" id="KW-0680">Restriction system</keyword>
<dbReference type="GO" id="GO:0008170">
    <property type="term" value="F:N-methyltransferase activity"/>
    <property type="evidence" value="ECO:0007669"/>
    <property type="project" value="InterPro"/>
</dbReference>
<accession>A0A2S8BG63</accession>
<dbReference type="InterPro" id="IPR029063">
    <property type="entry name" value="SAM-dependent_MTases_sf"/>
</dbReference>
<dbReference type="InterPro" id="IPR017985">
    <property type="entry name" value="MeTrfase_CN4_CS"/>
</dbReference>
<sequence length="300" mass="33541">MRRMSLSAQTPPSFSVVKHDRGQDYAALLKSSALILGDAHQVLSAMPEGCVQTVVTSPPYWSLRDYGIDGQIGLEDSVYAFIDALAELFEEVWRVLRDDGTMWLNIGDSYTSGGRTWRAPDKKNVARAMSVRPPTPDGLKAKDLIGVPWRLALNLQERGWYLRSDIIWNKPNAQPESVTDRPTRSHEYVFLFSKSERYKYNVKAVEGPNGRRLRSVWDVKTQAYRAASGHFATFPPALIEPCVTLSSDEGDLVLDPFMGSGTSALVAGTLKRRFAGVELNPDYLEMARNRLTAHGFEIET</sequence>
<comment type="caution">
    <text evidence="10">The sequence shown here is derived from an EMBL/GenBank/DDBJ whole genome shotgun (WGS) entry which is preliminary data.</text>
</comment>
<evidence type="ECO:0000256" key="4">
    <source>
        <dbReference type="ARBA" id="ARBA00022691"/>
    </source>
</evidence>
<dbReference type="GO" id="GO:0032259">
    <property type="term" value="P:methylation"/>
    <property type="evidence" value="ECO:0007669"/>
    <property type="project" value="UniProtKB-KW"/>
</dbReference>
<keyword evidence="3 10" id="KW-0808">Transferase</keyword>
<keyword evidence="4" id="KW-0949">S-adenosyl-L-methionine</keyword>
<dbReference type="EMBL" id="PPEA01000606">
    <property type="protein sequence ID" value="PQM45657.1"/>
    <property type="molecule type" value="Genomic_DNA"/>
</dbReference>
<protein>
    <recommendedName>
        <fullName evidence="8">Methyltransferase</fullName>
        <ecNumber evidence="8">2.1.1.-</ecNumber>
    </recommendedName>
</protein>
<dbReference type="GO" id="GO:0009307">
    <property type="term" value="P:DNA restriction-modification system"/>
    <property type="evidence" value="ECO:0007669"/>
    <property type="project" value="UniProtKB-KW"/>
</dbReference>
<proteinExistence type="inferred from homology"/>
<organism evidence="10 11">
    <name type="scientific">Mycobacterium talmoniae</name>
    <dbReference type="NCBI Taxonomy" id="1858794"/>
    <lineage>
        <taxon>Bacteria</taxon>
        <taxon>Bacillati</taxon>
        <taxon>Actinomycetota</taxon>
        <taxon>Actinomycetes</taxon>
        <taxon>Mycobacteriales</taxon>
        <taxon>Mycobacteriaceae</taxon>
        <taxon>Mycobacterium</taxon>
    </lineage>
</organism>
<evidence type="ECO:0000256" key="6">
    <source>
        <dbReference type="ARBA" id="ARBA00023125"/>
    </source>
</evidence>
<evidence type="ECO:0000256" key="2">
    <source>
        <dbReference type="ARBA" id="ARBA00022603"/>
    </source>
</evidence>
<dbReference type="GO" id="GO:0003677">
    <property type="term" value="F:DNA binding"/>
    <property type="evidence" value="ECO:0007669"/>
    <property type="project" value="UniProtKB-KW"/>
</dbReference>
<dbReference type="Gene3D" id="3.40.50.150">
    <property type="entry name" value="Vaccinia Virus protein VP39"/>
    <property type="match status" value="1"/>
</dbReference>
<evidence type="ECO:0000256" key="7">
    <source>
        <dbReference type="ARBA" id="ARBA00049120"/>
    </source>
</evidence>
<dbReference type="SUPFAM" id="SSF53335">
    <property type="entry name" value="S-adenosyl-L-methionine-dependent methyltransferases"/>
    <property type="match status" value="1"/>
</dbReference>
<keyword evidence="2 10" id="KW-0489">Methyltransferase</keyword>
<dbReference type="PROSITE" id="PS00093">
    <property type="entry name" value="N4_MTASE"/>
    <property type="match status" value="1"/>
</dbReference>
<evidence type="ECO:0000256" key="5">
    <source>
        <dbReference type="ARBA" id="ARBA00022747"/>
    </source>
</evidence>
<dbReference type="Pfam" id="PF01555">
    <property type="entry name" value="N6_N4_Mtase"/>
    <property type="match status" value="1"/>
</dbReference>
<evidence type="ECO:0000313" key="10">
    <source>
        <dbReference type="EMBL" id="PQM45657.1"/>
    </source>
</evidence>
<comment type="catalytic activity">
    <reaction evidence="7">
        <text>a 2'-deoxycytidine in DNA + S-adenosyl-L-methionine = an N(4)-methyl-2'-deoxycytidine in DNA + S-adenosyl-L-homocysteine + H(+)</text>
        <dbReference type="Rhea" id="RHEA:16857"/>
        <dbReference type="Rhea" id="RHEA-COMP:11369"/>
        <dbReference type="Rhea" id="RHEA-COMP:13674"/>
        <dbReference type="ChEBI" id="CHEBI:15378"/>
        <dbReference type="ChEBI" id="CHEBI:57856"/>
        <dbReference type="ChEBI" id="CHEBI:59789"/>
        <dbReference type="ChEBI" id="CHEBI:85452"/>
        <dbReference type="ChEBI" id="CHEBI:137933"/>
        <dbReference type="EC" id="2.1.1.113"/>
    </reaction>
</comment>
<evidence type="ECO:0000256" key="1">
    <source>
        <dbReference type="ARBA" id="ARBA00010203"/>
    </source>
</evidence>
<dbReference type="GO" id="GO:0015667">
    <property type="term" value="F:site-specific DNA-methyltransferase (cytosine-N4-specific) activity"/>
    <property type="evidence" value="ECO:0007669"/>
    <property type="project" value="UniProtKB-EC"/>
</dbReference>
<comment type="similarity">
    <text evidence="1">Belongs to the N(4)/N(6)-methyltransferase family. N(4) subfamily.</text>
</comment>
<dbReference type="Proteomes" id="UP000238296">
    <property type="component" value="Unassembled WGS sequence"/>
</dbReference>
<evidence type="ECO:0000259" key="9">
    <source>
        <dbReference type="Pfam" id="PF01555"/>
    </source>
</evidence>
<keyword evidence="6" id="KW-0238">DNA-binding</keyword>